<gene>
    <name evidence="2" type="ordered locus">PBPRB1969</name>
</gene>
<dbReference type="AlphaFoldDB" id="Q6LFW6"/>
<dbReference type="SUPFAM" id="SSF46785">
    <property type="entry name" value="Winged helix' DNA-binding domain"/>
    <property type="match status" value="1"/>
</dbReference>
<dbReference type="PROSITE" id="PS50995">
    <property type="entry name" value="HTH_MARR_2"/>
    <property type="match status" value="1"/>
</dbReference>
<sequence length="102" mass="11568">MRPSVIAKRMGRSKGTITSLIKHCFTHGFVAMTPDPTNKNAKLIFLTQKGKKIHDEMAHVITDRLHESISGIPEEHHEIIKNALLSCIATQNTMWSLEEYKD</sequence>
<feature type="domain" description="HTH marR-type" evidence="1">
    <location>
        <begin position="1"/>
        <end position="89"/>
    </location>
</feature>
<dbReference type="InterPro" id="IPR000835">
    <property type="entry name" value="HTH_MarR-typ"/>
</dbReference>
<reference evidence="3" key="1">
    <citation type="journal article" date="2005" name="Science">
        <title>Life at depth: Photobacterium profundum genome sequence and expression analysis.</title>
        <authorList>
            <person name="Vezzi A."/>
            <person name="Campanaro S."/>
            <person name="D'Angelo M."/>
            <person name="Simonato F."/>
            <person name="Vitulo N."/>
            <person name="Lauro F.M."/>
            <person name="Cestaro A."/>
            <person name="Malacrida G."/>
            <person name="Simionati B."/>
            <person name="Cannata N."/>
            <person name="Romualdi C."/>
            <person name="Bartlett D.H."/>
            <person name="Valle G."/>
        </authorList>
    </citation>
    <scope>NUCLEOTIDE SEQUENCE [LARGE SCALE GENOMIC DNA]</scope>
    <source>
        <strain evidence="3">ATCC BAA-1253 / SS9</strain>
    </source>
</reference>
<accession>Q6LFW6</accession>
<dbReference type="KEGG" id="ppr:PBPRB1969"/>
<dbReference type="EMBL" id="CR378681">
    <property type="protein sequence ID" value="CAG23814.1"/>
    <property type="molecule type" value="Genomic_DNA"/>
</dbReference>
<dbReference type="HOGENOM" id="CLU_2274770_0_0_6"/>
<dbReference type="Gene3D" id="1.10.10.10">
    <property type="entry name" value="Winged helix-like DNA-binding domain superfamily/Winged helix DNA-binding domain"/>
    <property type="match status" value="1"/>
</dbReference>
<dbReference type="Proteomes" id="UP000000593">
    <property type="component" value="Chromosome 2"/>
</dbReference>
<dbReference type="eggNOG" id="COG1846">
    <property type="taxonomic scope" value="Bacteria"/>
</dbReference>
<dbReference type="InterPro" id="IPR036390">
    <property type="entry name" value="WH_DNA-bd_sf"/>
</dbReference>
<evidence type="ECO:0000313" key="3">
    <source>
        <dbReference type="Proteomes" id="UP000000593"/>
    </source>
</evidence>
<name>Q6LFW6_PHOPR</name>
<keyword evidence="3" id="KW-1185">Reference proteome</keyword>
<proteinExistence type="predicted"/>
<evidence type="ECO:0000313" key="2">
    <source>
        <dbReference type="EMBL" id="CAG23814.1"/>
    </source>
</evidence>
<dbReference type="GO" id="GO:0003700">
    <property type="term" value="F:DNA-binding transcription factor activity"/>
    <property type="evidence" value="ECO:0007669"/>
    <property type="project" value="InterPro"/>
</dbReference>
<dbReference type="InterPro" id="IPR036388">
    <property type="entry name" value="WH-like_DNA-bd_sf"/>
</dbReference>
<organism evidence="2 3">
    <name type="scientific">Photobacterium profundum (strain SS9)</name>
    <dbReference type="NCBI Taxonomy" id="298386"/>
    <lineage>
        <taxon>Bacteria</taxon>
        <taxon>Pseudomonadati</taxon>
        <taxon>Pseudomonadota</taxon>
        <taxon>Gammaproteobacteria</taxon>
        <taxon>Vibrionales</taxon>
        <taxon>Vibrionaceae</taxon>
        <taxon>Photobacterium</taxon>
    </lineage>
</organism>
<protein>
    <recommendedName>
        <fullName evidence="1">HTH marR-type domain-containing protein</fullName>
    </recommendedName>
</protein>
<evidence type="ECO:0000259" key="1">
    <source>
        <dbReference type="PROSITE" id="PS50995"/>
    </source>
</evidence>